<feature type="transmembrane region" description="Helical" evidence="1">
    <location>
        <begin position="40"/>
        <end position="63"/>
    </location>
</feature>
<dbReference type="RefSeq" id="WP_390260908.1">
    <property type="nucleotide sequence ID" value="NZ_JBHUGH010000006.1"/>
</dbReference>
<keyword evidence="1" id="KW-0472">Membrane</keyword>
<feature type="transmembrane region" description="Helical" evidence="1">
    <location>
        <begin position="7"/>
        <end position="28"/>
    </location>
</feature>
<dbReference type="InterPro" id="IPR021529">
    <property type="entry name" value="DUF2798"/>
</dbReference>
<keyword evidence="1" id="KW-1133">Transmembrane helix</keyword>
<accession>A0ABW4S4I7</accession>
<evidence type="ECO:0000313" key="2">
    <source>
        <dbReference type="EMBL" id="MFD1912350.1"/>
    </source>
</evidence>
<dbReference type="Pfam" id="PF11391">
    <property type="entry name" value="DUF2798"/>
    <property type="match status" value="1"/>
</dbReference>
<protein>
    <submittedName>
        <fullName evidence="2">DUF2798 domain-containing protein</fullName>
    </submittedName>
</protein>
<dbReference type="Proteomes" id="UP001597353">
    <property type="component" value="Unassembled WGS sequence"/>
</dbReference>
<keyword evidence="3" id="KW-1185">Reference proteome</keyword>
<dbReference type="EMBL" id="JBHUGH010000006">
    <property type="protein sequence ID" value="MFD1912350.1"/>
    <property type="molecule type" value="Genomic_DNA"/>
</dbReference>
<keyword evidence="1" id="KW-0812">Transmembrane</keyword>
<evidence type="ECO:0000313" key="3">
    <source>
        <dbReference type="Proteomes" id="UP001597353"/>
    </source>
</evidence>
<reference evidence="3" key="1">
    <citation type="journal article" date="2019" name="Int. J. Syst. Evol. Microbiol.">
        <title>The Global Catalogue of Microorganisms (GCM) 10K type strain sequencing project: providing services to taxonomists for standard genome sequencing and annotation.</title>
        <authorList>
            <consortium name="The Broad Institute Genomics Platform"/>
            <consortium name="The Broad Institute Genome Sequencing Center for Infectious Disease"/>
            <person name="Wu L."/>
            <person name="Ma J."/>
        </authorList>
    </citation>
    <scope>NUCLEOTIDE SEQUENCE [LARGE SCALE GENOMIC DNA]</scope>
    <source>
        <strain evidence="3">CGMCC 4.7242</strain>
    </source>
</reference>
<name>A0ABW4S4I7_9RHOB</name>
<organism evidence="2 3">
    <name type="scientific">Halodurantibacterium flavum</name>
    <dbReference type="NCBI Taxonomy" id="1382802"/>
    <lineage>
        <taxon>Bacteria</taxon>
        <taxon>Pseudomonadati</taxon>
        <taxon>Pseudomonadota</taxon>
        <taxon>Alphaproteobacteria</taxon>
        <taxon>Rhodobacterales</taxon>
        <taxon>Paracoccaceae</taxon>
        <taxon>Halodurantibacterium</taxon>
    </lineage>
</organism>
<evidence type="ECO:0000256" key="1">
    <source>
        <dbReference type="SAM" id="Phobius"/>
    </source>
</evidence>
<gene>
    <name evidence="2" type="ORF">ACFSGJ_08990</name>
</gene>
<sequence length="76" mass="8546">MSRQHILLGQLFMSGMMALTMSGLFSLLQFGPTLDWLTHWIRAFLMVWPLAFALATVVSPLAFRLAAIVLRRLGRG</sequence>
<comment type="caution">
    <text evidence="2">The sequence shown here is derived from an EMBL/GenBank/DDBJ whole genome shotgun (WGS) entry which is preliminary data.</text>
</comment>
<proteinExistence type="predicted"/>